<feature type="transmembrane region" description="Helical" evidence="1">
    <location>
        <begin position="45"/>
        <end position="67"/>
    </location>
</feature>
<dbReference type="RefSeq" id="WP_208245250.1">
    <property type="nucleotide sequence ID" value="NZ_JAGEPF010000018.1"/>
</dbReference>
<gene>
    <name evidence="2" type="ORF">J4709_29630</name>
</gene>
<accession>A0ABS3S0B8</accession>
<feature type="transmembrane region" description="Helical" evidence="1">
    <location>
        <begin position="12"/>
        <end position="33"/>
    </location>
</feature>
<keyword evidence="1" id="KW-1133">Transmembrane helix</keyword>
<evidence type="ECO:0000313" key="2">
    <source>
        <dbReference type="EMBL" id="MBO2461739.1"/>
    </source>
</evidence>
<protein>
    <submittedName>
        <fullName evidence="2">Uncharacterized protein</fullName>
    </submittedName>
</protein>
<comment type="caution">
    <text evidence="2">The sequence shown here is derived from an EMBL/GenBank/DDBJ whole genome shotgun (WGS) entry which is preliminary data.</text>
</comment>
<name>A0ABS3S0B8_9ACTN</name>
<keyword evidence="3" id="KW-1185">Reference proteome</keyword>
<organism evidence="2 3">
    <name type="scientific">Actinomadura violacea</name>
    <dbReference type="NCBI Taxonomy" id="2819934"/>
    <lineage>
        <taxon>Bacteria</taxon>
        <taxon>Bacillati</taxon>
        <taxon>Actinomycetota</taxon>
        <taxon>Actinomycetes</taxon>
        <taxon>Streptosporangiales</taxon>
        <taxon>Thermomonosporaceae</taxon>
        <taxon>Actinomadura</taxon>
    </lineage>
</organism>
<proteinExistence type="predicted"/>
<dbReference type="EMBL" id="JAGEPF010000018">
    <property type="protein sequence ID" value="MBO2461739.1"/>
    <property type="molecule type" value="Genomic_DNA"/>
</dbReference>
<evidence type="ECO:0000256" key="1">
    <source>
        <dbReference type="SAM" id="Phobius"/>
    </source>
</evidence>
<evidence type="ECO:0000313" key="3">
    <source>
        <dbReference type="Proteomes" id="UP000680206"/>
    </source>
</evidence>
<reference evidence="2 3" key="1">
    <citation type="submission" date="2021-03" db="EMBL/GenBank/DDBJ databases">
        <title>Actinomadura violae sp. nov., isolated from lichen in Thailand.</title>
        <authorList>
            <person name="Kanchanasin P."/>
            <person name="Saeng-In P."/>
            <person name="Phongsopitanun W."/>
            <person name="Yuki M."/>
            <person name="Kudo T."/>
            <person name="Ohkuma M."/>
            <person name="Tanasupawat S."/>
        </authorList>
    </citation>
    <scope>NUCLEOTIDE SEQUENCE [LARGE SCALE GENOMIC DNA]</scope>
    <source>
        <strain evidence="2 3">LCR2-06</strain>
    </source>
</reference>
<keyword evidence="1" id="KW-0472">Membrane</keyword>
<sequence>MSPRSPRGEHRAMWIVVGEMAVATAVMAGVFAYQATAGPLTDKAGLLVAGLVLVDVAIVANCVARAFKWLFRA</sequence>
<dbReference type="Proteomes" id="UP000680206">
    <property type="component" value="Unassembled WGS sequence"/>
</dbReference>
<keyword evidence="1" id="KW-0812">Transmembrane</keyword>